<organism evidence="6 7">
    <name type="scientific">Necator americanus</name>
    <name type="common">Human hookworm</name>
    <dbReference type="NCBI Taxonomy" id="51031"/>
    <lineage>
        <taxon>Eukaryota</taxon>
        <taxon>Metazoa</taxon>
        <taxon>Ecdysozoa</taxon>
        <taxon>Nematoda</taxon>
        <taxon>Chromadorea</taxon>
        <taxon>Rhabditida</taxon>
        <taxon>Rhabditina</taxon>
        <taxon>Rhabditomorpha</taxon>
        <taxon>Strongyloidea</taxon>
        <taxon>Ancylostomatidae</taxon>
        <taxon>Bunostominae</taxon>
        <taxon>Necator</taxon>
    </lineage>
</organism>
<keyword evidence="3 6" id="KW-0645">Protease</keyword>
<evidence type="ECO:0000256" key="2">
    <source>
        <dbReference type="PIRSR" id="PIRSR601461-2"/>
    </source>
</evidence>
<dbReference type="EMBL" id="KI669266">
    <property type="protein sequence ID" value="ETN68439.1"/>
    <property type="molecule type" value="Genomic_DNA"/>
</dbReference>
<evidence type="ECO:0000256" key="1">
    <source>
        <dbReference type="ARBA" id="ARBA00007447"/>
    </source>
</evidence>
<dbReference type="InterPro" id="IPR001969">
    <property type="entry name" value="Aspartic_peptidase_AS"/>
</dbReference>
<dbReference type="PROSITE" id="PS51767">
    <property type="entry name" value="PEPTIDASE_A1"/>
    <property type="match status" value="1"/>
</dbReference>
<keyword evidence="2" id="KW-1015">Disulfide bond</keyword>
<protein>
    <submittedName>
        <fullName evidence="6">Eukaryotic aspartyl protease</fullName>
    </submittedName>
</protein>
<dbReference type="KEGG" id="nai:NECAME_15831"/>
<evidence type="ECO:0000259" key="5">
    <source>
        <dbReference type="PROSITE" id="PS51767"/>
    </source>
</evidence>
<keyword evidence="7" id="KW-1185">Reference proteome</keyword>
<dbReference type="AlphaFoldDB" id="W2SFP8"/>
<feature type="domain" description="Peptidase A1" evidence="5">
    <location>
        <begin position="44"/>
        <end position="358"/>
    </location>
</feature>
<dbReference type="Pfam" id="PF00026">
    <property type="entry name" value="Asp"/>
    <property type="match status" value="1"/>
</dbReference>
<feature type="signal peptide" evidence="4">
    <location>
        <begin position="1"/>
        <end position="16"/>
    </location>
</feature>
<dbReference type="Proteomes" id="UP000053676">
    <property type="component" value="Unassembled WGS sequence"/>
</dbReference>
<evidence type="ECO:0000256" key="3">
    <source>
        <dbReference type="RuleBase" id="RU000454"/>
    </source>
</evidence>
<dbReference type="GeneID" id="25355857"/>
<accession>W2SFP8</accession>
<dbReference type="CTD" id="25355857"/>
<dbReference type="GO" id="GO:0004190">
    <property type="term" value="F:aspartic-type endopeptidase activity"/>
    <property type="evidence" value="ECO:0007669"/>
    <property type="project" value="UniProtKB-KW"/>
</dbReference>
<dbReference type="PRINTS" id="PR00792">
    <property type="entry name" value="PEPSIN"/>
</dbReference>
<dbReference type="GO" id="GO:0005764">
    <property type="term" value="C:lysosome"/>
    <property type="evidence" value="ECO:0007669"/>
    <property type="project" value="TreeGrafter"/>
</dbReference>
<gene>
    <name evidence="6" type="ORF">NECAME_15831</name>
</gene>
<dbReference type="InterPro" id="IPR021109">
    <property type="entry name" value="Peptidase_aspartic_dom_sf"/>
</dbReference>
<evidence type="ECO:0000313" key="6">
    <source>
        <dbReference type="EMBL" id="ETN68439.1"/>
    </source>
</evidence>
<keyword evidence="3" id="KW-0378">Hydrolase</keyword>
<name>W2SFP8_NECAM</name>
<comment type="similarity">
    <text evidence="1 3">Belongs to the peptidase A1 family.</text>
</comment>
<dbReference type="OMA" id="LYRGRCT"/>
<sequence length="363" mass="39433">MQPVIIAALLLRTTLAFFIPIKLAPVNNVTKGGAPLFQNGNSFFVTNITVGTPAQLFSVIVDTGSANFWIPDKTCTTCQGKRLFDSQSSSSYLRTNRTWMTSNHFGVAEGFLGLDTMRLAMDAADMIVIPNTEIGQTMEIPASVSSTNGVDGVFGLAFASIASGNVVPPVVRGSNQGDIVQPLFSIWLEELWETSDNGTAGVIYYGGYDLVHCHNNHAFVQLSSATLYQFTIANFYVNGMGVNRRIQSTIITTSAFIKVPASNFARILNTLNVPASSPLPAQVNCNSQLQLVFDFGNQQQTVTQRNLILENADGSCILAIMPTDSNGFDMGMNIELGIPFLRGRCTYFDMDHERVGFADAIQH</sequence>
<dbReference type="PANTHER" id="PTHR47966">
    <property type="entry name" value="BETA-SITE APP-CLEAVING ENZYME, ISOFORM A-RELATED"/>
    <property type="match status" value="1"/>
</dbReference>
<feature type="chain" id="PRO_5004824311" evidence="4">
    <location>
        <begin position="17"/>
        <end position="363"/>
    </location>
</feature>
<feature type="disulfide bond" evidence="2">
    <location>
        <begin position="285"/>
        <end position="316"/>
    </location>
</feature>
<keyword evidence="4" id="KW-0732">Signal</keyword>
<dbReference type="SUPFAM" id="SSF50630">
    <property type="entry name" value="Acid proteases"/>
    <property type="match status" value="1"/>
</dbReference>
<dbReference type="InterPro" id="IPR001461">
    <property type="entry name" value="Aspartic_peptidase_A1"/>
</dbReference>
<dbReference type="CDD" id="cd05471">
    <property type="entry name" value="pepsin_like"/>
    <property type="match status" value="1"/>
</dbReference>
<dbReference type="Gene3D" id="2.40.70.10">
    <property type="entry name" value="Acid Proteases"/>
    <property type="match status" value="2"/>
</dbReference>
<evidence type="ECO:0000313" key="7">
    <source>
        <dbReference type="Proteomes" id="UP000053676"/>
    </source>
</evidence>
<dbReference type="InterPro" id="IPR033121">
    <property type="entry name" value="PEPTIDASE_A1"/>
</dbReference>
<dbReference type="PROSITE" id="PS00141">
    <property type="entry name" value="ASP_PROTEASE"/>
    <property type="match status" value="1"/>
</dbReference>
<evidence type="ECO:0000256" key="4">
    <source>
        <dbReference type="SAM" id="SignalP"/>
    </source>
</evidence>
<proteinExistence type="inferred from homology"/>
<dbReference type="GO" id="GO:0006508">
    <property type="term" value="P:proteolysis"/>
    <property type="evidence" value="ECO:0007669"/>
    <property type="project" value="UniProtKB-KW"/>
</dbReference>
<dbReference type="OrthoDB" id="771136at2759"/>
<dbReference type="InterPro" id="IPR034164">
    <property type="entry name" value="Pepsin-like_dom"/>
</dbReference>
<keyword evidence="3" id="KW-0064">Aspartyl protease</keyword>
<dbReference type="STRING" id="51031.W2SFP8"/>
<reference evidence="7" key="1">
    <citation type="journal article" date="2014" name="Nat. Genet.">
        <title>Genome of the human hookworm Necator americanus.</title>
        <authorList>
            <person name="Tang Y.T."/>
            <person name="Gao X."/>
            <person name="Rosa B.A."/>
            <person name="Abubucker S."/>
            <person name="Hallsworth-Pepin K."/>
            <person name="Martin J."/>
            <person name="Tyagi R."/>
            <person name="Heizer E."/>
            <person name="Zhang X."/>
            <person name="Bhonagiri-Palsikar V."/>
            <person name="Minx P."/>
            <person name="Warren W.C."/>
            <person name="Wang Q."/>
            <person name="Zhan B."/>
            <person name="Hotez P.J."/>
            <person name="Sternberg P.W."/>
            <person name="Dougall A."/>
            <person name="Gaze S.T."/>
            <person name="Mulvenna J."/>
            <person name="Sotillo J."/>
            <person name="Ranganathan S."/>
            <person name="Rabelo E.M."/>
            <person name="Wilson R.K."/>
            <person name="Felgner P.L."/>
            <person name="Bethony J."/>
            <person name="Hawdon J.M."/>
            <person name="Gasser R.B."/>
            <person name="Loukas A."/>
            <person name="Mitreva M."/>
        </authorList>
    </citation>
    <scope>NUCLEOTIDE SEQUENCE [LARGE SCALE GENOMIC DNA]</scope>
</reference>
<dbReference type="PANTHER" id="PTHR47966:SF71">
    <property type="entry name" value="PEPTIDASE A1 DOMAIN-CONTAINING PROTEIN"/>
    <property type="match status" value="1"/>
</dbReference>